<feature type="region of interest" description="Disordered" evidence="4">
    <location>
        <begin position="185"/>
        <end position="207"/>
    </location>
</feature>
<evidence type="ECO:0000256" key="1">
    <source>
        <dbReference type="ARBA" id="ARBA00006255"/>
    </source>
</evidence>
<evidence type="ECO:0000313" key="7">
    <source>
        <dbReference type="Proteomes" id="UP000230750"/>
    </source>
</evidence>
<evidence type="ECO:0000313" key="6">
    <source>
        <dbReference type="EMBL" id="PIK62080.1"/>
    </source>
</evidence>
<dbReference type="GO" id="GO:0022008">
    <property type="term" value="P:neurogenesis"/>
    <property type="evidence" value="ECO:0007669"/>
    <property type="project" value="InterPro"/>
</dbReference>
<dbReference type="Proteomes" id="UP000230750">
    <property type="component" value="Unassembled WGS sequence"/>
</dbReference>
<dbReference type="PANTHER" id="PTHR12784">
    <property type="entry name" value="STEERIN"/>
    <property type="match status" value="1"/>
</dbReference>
<dbReference type="AlphaFoldDB" id="A0A2G8LPH9"/>
<protein>
    <submittedName>
        <fullName evidence="6">Putative neuron navigator 2</fullName>
    </submittedName>
</protein>
<dbReference type="Pfam" id="PF23092">
    <property type="entry name" value="Ubiquitin_6"/>
    <property type="match status" value="1"/>
</dbReference>
<dbReference type="InterPro" id="IPR027417">
    <property type="entry name" value="P-loop_NTPase"/>
</dbReference>
<dbReference type="OrthoDB" id="2161974at2759"/>
<reference evidence="6 7" key="1">
    <citation type="journal article" date="2017" name="PLoS Biol.">
        <title>The sea cucumber genome provides insights into morphological evolution and visceral regeneration.</title>
        <authorList>
            <person name="Zhang X."/>
            <person name="Sun L."/>
            <person name="Yuan J."/>
            <person name="Sun Y."/>
            <person name="Gao Y."/>
            <person name="Zhang L."/>
            <person name="Li S."/>
            <person name="Dai H."/>
            <person name="Hamel J.F."/>
            <person name="Liu C."/>
            <person name="Yu Y."/>
            <person name="Liu S."/>
            <person name="Lin W."/>
            <person name="Guo K."/>
            <person name="Jin S."/>
            <person name="Xu P."/>
            <person name="Storey K.B."/>
            <person name="Huan P."/>
            <person name="Zhang T."/>
            <person name="Zhou Y."/>
            <person name="Zhang J."/>
            <person name="Lin C."/>
            <person name="Li X."/>
            <person name="Xing L."/>
            <person name="Huo D."/>
            <person name="Sun M."/>
            <person name="Wang L."/>
            <person name="Mercier A."/>
            <person name="Li F."/>
            <person name="Yang H."/>
            <person name="Xiang J."/>
        </authorList>
    </citation>
    <scope>NUCLEOTIDE SEQUENCE [LARGE SCALE GENOMIC DNA]</scope>
    <source>
        <strain evidence="6">Shaxun</strain>
        <tissue evidence="6">Muscle</tissue>
    </source>
</reference>
<dbReference type="InterPro" id="IPR003959">
    <property type="entry name" value="ATPase_AAA_core"/>
</dbReference>
<keyword evidence="2 3" id="KW-0175">Coiled coil</keyword>
<organism evidence="6 7">
    <name type="scientific">Stichopus japonicus</name>
    <name type="common">Sea cucumber</name>
    <dbReference type="NCBI Taxonomy" id="307972"/>
    <lineage>
        <taxon>Eukaryota</taxon>
        <taxon>Metazoa</taxon>
        <taxon>Echinodermata</taxon>
        <taxon>Eleutherozoa</taxon>
        <taxon>Echinozoa</taxon>
        <taxon>Holothuroidea</taxon>
        <taxon>Aspidochirotacea</taxon>
        <taxon>Aspidochirotida</taxon>
        <taxon>Stichopodidae</taxon>
        <taxon>Apostichopus</taxon>
    </lineage>
</organism>
<dbReference type="InterPro" id="IPR057568">
    <property type="entry name" value="CortBP2_NAV1-like_AAA_lid"/>
</dbReference>
<dbReference type="FunFam" id="3.40.50.300:FF:000316">
    <property type="entry name" value="Putative neuron navigator 3"/>
    <property type="match status" value="1"/>
</dbReference>
<dbReference type="SMART" id="SM00382">
    <property type="entry name" value="AAA"/>
    <property type="match status" value="1"/>
</dbReference>
<evidence type="ECO:0000256" key="3">
    <source>
        <dbReference type="SAM" id="Coils"/>
    </source>
</evidence>
<comment type="caution">
    <text evidence="6">The sequence shown here is derived from an EMBL/GenBank/DDBJ whole genome shotgun (WGS) entry which is preliminary data.</text>
</comment>
<feature type="region of interest" description="Disordered" evidence="4">
    <location>
        <begin position="125"/>
        <end position="145"/>
    </location>
</feature>
<dbReference type="EMBL" id="MRZV01000019">
    <property type="protein sequence ID" value="PIK62080.1"/>
    <property type="molecule type" value="Genomic_DNA"/>
</dbReference>
<dbReference type="GO" id="GO:0005524">
    <property type="term" value="F:ATP binding"/>
    <property type="evidence" value="ECO:0007669"/>
    <property type="project" value="InterPro"/>
</dbReference>
<dbReference type="Gene3D" id="3.40.50.300">
    <property type="entry name" value="P-loop containing nucleotide triphosphate hydrolases"/>
    <property type="match status" value="1"/>
</dbReference>
<dbReference type="PANTHER" id="PTHR12784:SF28">
    <property type="entry name" value="PROTEIN SICKIE"/>
    <property type="match status" value="1"/>
</dbReference>
<dbReference type="Pfam" id="PF00004">
    <property type="entry name" value="AAA"/>
    <property type="match status" value="1"/>
</dbReference>
<feature type="compositionally biased region" description="Polar residues" evidence="4">
    <location>
        <begin position="192"/>
        <end position="202"/>
    </location>
</feature>
<evidence type="ECO:0000259" key="5">
    <source>
        <dbReference type="SMART" id="SM00382"/>
    </source>
</evidence>
<feature type="coiled-coil region" evidence="3">
    <location>
        <begin position="18"/>
        <end position="45"/>
    </location>
</feature>
<feature type="domain" description="AAA+ ATPase" evidence="5">
    <location>
        <begin position="391"/>
        <end position="543"/>
    </location>
</feature>
<name>A0A2G8LPH9_STIJA</name>
<dbReference type="Pfam" id="PF25408">
    <property type="entry name" value="AAA_lid_NAV1"/>
    <property type="match status" value="1"/>
</dbReference>
<gene>
    <name evidence="6" type="ORF">BSL78_00963</name>
</gene>
<dbReference type="InterPro" id="IPR003593">
    <property type="entry name" value="AAA+_ATPase"/>
</dbReference>
<dbReference type="SUPFAM" id="SSF52540">
    <property type="entry name" value="P-loop containing nucleoside triphosphate hydrolases"/>
    <property type="match status" value="1"/>
</dbReference>
<accession>A0A2G8LPH9</accession>
<proteinExistence type="inferred from homology"/>
<sequence>AHVVAVFEQSLTGMTSRLQQLTCSTEQKDTELQDLREKIEQLKIAHTEGRNGSLRSNGTDLLRKHSIGSKDQILNINPLLNFTFDKSVNINPLLNFTFDNGGNQTESPDTCESMSSLASMTSMSSAGSAMTDTETLDSKNKKKKKNWIRSSFRSAFGRKKKASGTTTDVEDLDNSMTFVNDSLLDATPPPSQMKQSASTSAIYDSEQSEETITTLRRQLRDKEGKLTDIKLEALTSQHQLDQMQEVMNKMKPNYSHVYSSFSLMFIHYFLQASNGKLTEVMIGTIGISSKTNWDALDSVVRRIFKEYVLRIDPMTNLGLSAESVHHYIVGEISRTKDADPPELLPCGYLVGDKTSITIALKDYKNNSCDALVFETLVPKPILQRYISLLLEHKRIILCGPSGTGKTYLAQKLAEHIVQRSGKEPNEGNIATFNVDHKSGKDLRQYLTHIADQCETNALDLPTVIILDNLHHAGSPREIFTGFLSYKYHKCPYIIGTMNQATCQSTNLQLHHNFRWVLCANHMEPVKGFLGRYLRRKLIETEVKHNTRNNDLNKVIEWMPKVWQHLNKFLETHNSSDVTIGPRLFLQCPIDLPGSQVWFTDLWNYSIVPYLLEAVREGLQLYGRKASWEDPSDWVFESYPWTRPAARRPGPHSSN</sequence>
<dbReference type="GO" id="GO:0016887">
    <property type="term" value="F:ATP hydrolysis activity"/>
    <property type="evidence" value="ECO:0007669"/>
    <property type="project" value="InterPro"/>
</dbReference>
<evidence type="ECO:0000256" key="4">
    <source>
        <dbReference type="SAM" id="MobiDB-lite"/>
    </source>
</evidence>
<evidence type="ECO:0000256" key="2">
    <source>
        <dbReference type="ARBA" id="ARBA00023054"/>
    </source>
</evidence>
<keyword evidence="7" id="KW-1185">Reference proteome</keyword>
<dbReference type="InterPro" id="IPR039041">
    <property type="entry name" value="Nav/unc-53"/>
</dbReference>
<feature type="non-terminal residue" evidence="6">
    <location>
        <position position="1"/>
    </location>
</feature>
<dbReference type="InterPro" id="IPR057126">
    <property type="entry name" value="NAV1-like_ubiquitin-like"/>
</dbReference>
<comment type="similarity">
    <text evidence="1">Belongs to the Nav/unc-53 family.</text>
</comment>
<dbReference type="STRING" id="307972.A0A2G8LPH9"/>